<dbReference type="Gene3D" id="3.30.2010.10">
    <property type="entry name" value="Metalloproteases ('zincins'), catalytic domain"/>
    <property type="match status" value="1"/>
</dbReference>
<sequence>MFGLKKRSRTSRKQAERGRDIAVAGRRLPLTIRENERATRLTLRIEPGGRALKMSVPVGIPDHEIDRFLHRHHGWLKSRLDKMPKASGLEDGGSIPIRGVAHRIVRTGKLRGITETGEADGEPVLQVGGAPEHLGRRIVDFLKKQARADLEEAANRHAATLGKTIAGIRLKDTKSRWGSCSSRGNLSFSWRIVMAPDHVIDYLAAHEVAHLAEMNHGPRFWALCRRLCTRTDEAKSWLKRHGSSLHAIDFHL</sequence>
<dbReference type="PANTHER" id="PTHR30399:SF1">
    <property type="entry name" value="UTP PYROPHOSPHATASE"/>
    <property type="match status" value="1"/>
</dbReference>
<feature type="compositionally biased region" description="Basic residues" evidence="1">
    <location>
        <begin position="1"/>
        <end position="12"/>
    </location>
</feature>
<organism evidence="3 4">
    <name type="scientific">Hoeflea poritis</name>
    <dbReference type="NCBI Taxonomy" id="2993659"/>
    <lineage>
        <taxon>Bacteria</taxon>
        <taxon>Pseudomonadati</taxon>
        <taxon>Pseudomonadota</taxon>
        <taxon>Alphaproteobacteria</taxon>
        <taxon>Hyphomicrobiales</taxon>
        <taxon>Rhizobiaceae</taxon>
        <taxon>Hoeflea</taxon>
    </lineage>
</organism>
<feature type="region of interest" description="Disordered" evidence="1">
    <location>
        <begin position="1"/>
        <end position="20"/>
    </location>
</feature>
<keyword evidence="4" id="KW-1185">Reference proteome</keyword>
<name>A0ABT4VKR7_9HYPH</name>
<dbReference type="Pfam" id="PF01863">
    <property type="entry name" value="YgjP-like"/>
    <property type="match status" value="1"/>
</dbReference>
<dbReference type="InterPro" id="IPR053136">
    <property type="entry name" value="UTP_pyrophosphatase-like"/>
</dbReference>
<accession>A0ABT4VKR7</accession>
<evidence type="ECO:0000313" key="4">
    <source>
        <dbReference type="Proteomes" id="UP001148313"/>
    </source>
</evidence>
<reference evidence="3" key="1">
    <citation type="submission" date="2022-11" db="EMBL/GenBank/DDBJ databases">
        <title>Hoeflea poritis sp. nov., isolated from scleractinian coral Porites lutea.</title>
        <authorList>
            <person name="Zhang G."/>
            <person name="Wei Q."/>
            <person name="Cai L."/>
        </authorList>
    </citation>
    <scope>NUCLEOTIDE SEQUENCE</scope>
    <source>
        <strain evidence="3">E7-10</strain>
    </source>
</reference>
<dbReference type="CDD" id="cd07344">
    <property type="entry name" value="M48_yhfN_like"/>
    <property type="match status" value="1"/>
</dbReference>
<comment type="caution">
    <text evidence="3">The sequence shown here is derived from an EMBL/GenBank/DDBJ whole genome shotgun (WGS) entry which is preliminary data.</text>
</comment>
<evidence type="ECO:0000256" key="1">
    <source>
        <dbReference type="SAM" id="MobiDB-lite"/>
    </source>
</evidence>
<protein>
    <submittedName>
        <fullName evidence="3">M48 family metallopeptidase</fullName>
    </submittedName>
</protein>
<evidence type="ECO:0000313" key="3">
    <source>
        <dbReference type="EMBL" id="MDA4845301.1"/>
    </source>
</evidence>
<dbReference type="InterPro" id="IPR002725">
    <property type="entry name" value="YgjP-like_metallopeptidase"/>
</dbReference>
<gene>
    <name evidence="3" type="ORF">OOZ53_08075</name>
</gene>
<dbReference type="PANTHER" id="PTHR30399">
    <property type="entry name" value="UNCHARACTERIZED PROTEIN YGJP"/>
    <property type="match status" value="1"/>
</dbReference>
<dbReference type="EMBL" id="JAPJZH010000004">
    <property type="protein sequence ID" value="MDA4845301.1"/>
    <property type="molecule type" value="Genomic_DNA"/>
</dbReference>
<evidence type="ECO:0000259" key="2">
    <source>
        <dbReference type="Pfam" id="PF01863"/>
    </source>
</evidence>
<proteinExistence type="predicted"/>
<dbReference type="Proteomes" id="UP001148313">
    <property type="component" value="Unassembled WGS sequence"/>
</dbReference>
<dbReference type="RefSeq" id="WP_271088909.1">
    <property type="nucleotide sequence ID" value="NZ_JAPJZH010000004.1"/>
</dbReference>
<feature type="domain" description="YgjP-like metallopeptidase" evidence="2">
    <location>
        <begin position="40"/>
        <end position="241"/>
    </location>
</feature>